<dbReference type="CDD" id="cd06428">
    <property type="entry name" value="M1P_guanylylT_A_like_N"/>
    <property type="match status" value="1"/>
</dbReference>
<evidence type="ECO:0000259" key="3">
    <source>
        <dbReference type="Pfam" id="PF00483"/>
    </source>
</evidence>
<feature type="domain" description="Mannose-1-phosphate guanyltransferase C-terminal" evidence="4">
    <location>
        <begin position="713"/>
        <end position="850"/>
    </location>
</feature>
<dbReference type="EMBL" id="UYJE01003246">
    <property type="protein sequence ID" value="VDI17669.1"/>
    <property type="molecule type" value="Genomic_DNA"/>
</dbReference>
<dbReference type="SUPFAM" id="SSF53448">
    <property type="entry name" value="Nucleotide-diphospho-sugar transferases"/>
    <property type="match status" value="1"/>
</dbReference>
<accession>A0A8B6DB59</accession>
<protein>
    <submittedName>
        <fullName evidence="5">Mannose-1-phosphate guanylyltransferase</fullName>
        <ecNumber evidence="5">2.7.7.13</ecNumber>
    </submittedName>
</protein>
<dbReference type="InterPro" id="IPR036691">
    <property type="entry name" value="Endo/exonu/phosph_ase_sf"/>
</dbReference>
<comment type="similarity">
    <text evidence="1">Belongs to the transferase hexapeptide repeat family.</text>
</comment>
<dbReference type="InterPro" id="IPR029044">
    <property type="entry name" value="Nucleotide-diphossugar_trans"/>
</dbReference>
<dbReference type="Pfam" id="PF25087">
    <property type="entry name" value="GMPPB_C"/>
    <property type="match status" value="1"/>
</dbReference>
<evidence type="ECO:0000256" key="2">
    <source>
        <dbReference type="SAM" id="Coils"/>
    </source>
</evidence>
<keyword evidence="5" id="KW-0548">Nucleotidyltransferase</keyword>
<evidence type="ECO:0000256" key="1">
    <source>
        <dbReference type="ARBA" id="ARBA00007274"/>
    </source>
</evidence>
<dbReference type="InterPro" id="IPR056729">
    <property type="entry name" value="GMPPB_C"/>
</dbReference>
<keyword evidence="2" id="KW-0175">Coiled coil</keyword>
<dbReference type="OrthoDB" id="285674at2759"/>
<dbReference type="Gene3D" id="3.90.550.10">
    <property type="entry name" value="Spore Coat Polysaccharide Biosynthesis Protein SpsA, Chain A"/>
    <property type="match status" value="1"/>
</dbReference>
<name>A0A8B6DB59_MYTGA</name>
<dbReference type="InterPro" id="IPR005835">
    <property type="entry name" value="NTP_transferase_dom"/>
</dbReference>
<proteinExistence type="inferred from homology"/>
<dbReference type="InterPro" id="IPR050486">
    <property type="entry name" value="Mannose-1P_guanyltransferase"/>
</dbReference>
<dbReference type="Gene3D" id="3.60.10.10">
    <property type="entry name" value="Endonuclease/exonuclease/phosphatase"/>
    <property type="match status" value="1"/>
</dbReference>
<dbReference type="AlphaFoldDB" id="A0A8B6DB59"/>
<sequence length="851" mass="96817">MSSYTQGLDRDITECLEQETAKYMKMGNVLLCGDFNARIANSPDYILNDDQSYLPLFDNYPIDKQILKRQSSDTTIDSRGKSLLDLCILNQLRILNGRVLGDVFGKYTCYTPNGSSVVDYVMVSESILDQILYFYVHNFMPTISDCHCILEWEMSSKFTVDDNDCNINMFDKSPNFIWSDESPTNFQTALLLPDIQTQIDTFNKSIIKESQSSVDEAAAELSHIFLSAATNSLKRNKLRNKKIKTKKWFDGDLYHLRNKLISYGKIYSKFPYDPLVRGHYYKLNKQYSKLRKFKYKEYKKSLVEQLQNLHDDNPKSYWKLINDLKNNDNKDHSSAVAPSVWVSHFNGLYQLHESFKERVAKLEKKLDNLEKNEDKSLREVCYFPETEIYPDATRIVYALSKLPVSDTTTFLFTSNFCLLIMLKAIILIGGPIKGTRFRPLSLELAKPLFPVAGFPVIYHHIEACSKVPDIKEVILIGFFQPNDALTRFINSAQMEFKIQIRYLQEYTALGTAGGLYHFRDQILAGQPDYFFVMNSDVCGDFPLKEMLQAHRKRVKGSYCTILGIEATRQQSLNYGCIVENKDTHEVLHYVEKPETYISTTINGGVYLFSPEIFQPLELIFKQNLDSKYSCKEGRFDVFGFDPNITTSEVIRLEQDIFVPLASSGKLFVYDTKRFWSQIKSTGAAIYANRHYLAIYQTTHKDRLATNGEGKPKIIGDVTIHPTAQIHPTAVLGPNVSIGKYANIGEGVRVRESIVLEGATLQDHSCVLYSIIGWNAVVGSWTRVEGTPNDPNPNKPFAKIEVTSIFTNDGKLNPSITVIGSNVQIPSEVVILNSIVLPDKSLSGSYKNQIIL</sequence>
<dbReference type="GO" id="GO:0004475">
    <property type="term" value="F:mannose-1-phosphate guanylyltransferase (GTP) activity"/>
    <property type="evidence" value="ECO:0007669"/>
    <property type="project" value="UniProtKB-EC"/>
</dbReference>
<evidence type="ECO:0000313" key="6">
    <source>
        <dbReference type="Proteomes" id="UP000596742"/>
    </source>
</evidence>
<dbReference type="InterPro" id="IPR011004">
    <property type="entry name" value="Trimer_LpxA-like_sf"/>
</dbReference>
<gene>
    <name evidence="5" type="ORF">MGAL_10B027712</name>
</gene>
<dbReference type="SUPFAM" id="SSF56219">
    <property type="entry name" value="DNase I-like"/>
    <property type="match status" value="1"/>
</dbReference>
<dbReference type="Pfam" id="PF00483">
    <property type="entry name" value="NTP_transferase"/>
    <property type="match status" value="1"/>
</dbReference>
<dbReference type="Proteomes" id="UP000596742">
    <property type="component" value="Unassembled WGS sequence"/>
</dbReference>
<keyword evidence="5" id="KW-0808">Transferase</keyword>
<evidence type="ECO:0000259" key="4">
    <source>
        <dbReference type="Pfam" id="PF25087"/>
    </source>
</evidence>
<feature type="coiled-coil region" evidence="2">
    <location>
        <begin position="352"/>
        <end position="379"/>
    </location>
</feature>
<dbReference type="PANTHER" id="PTHR22572">
    <property type="entry name" value="SUGAR-1-PHOSPHATE GUANYL TRANSFERASE"/>
    <property type="match status" value="1"/>
</dbReference>
<comment type="caution">
    <text evidence="5">The sequence shown here is derived from an EMBL/GenBank/DDBJ whole genome shotgun (WGS) entry which is preliminary data.</text>
</comment>
<organism evidence="5 6">
    <name type="scientific">Mytilus galloprovincialis</name>
    <name type="common">Mediterranean mussel</name>
    <dbReference type="NCBI Taxonomy" id="29158"/>
    <lineage>
        <taxon>Eukaryota</taxon>
        <taxon>Metazoa</taxon>
        <taxon>Spiralia</taxon>
        <taxon>Lophotrochozoa</taxon>
        <taxon>Mollusca</taxon>
        <taxon>Bivalvia</taxon>
        <taxon>Autobranchia</taxon>
        <taxon>Pteriomorphia</taxon>
        <taxon>Mytilida</taxon>
        <taxon>Mytiloidea</taxon>
        <taxon>Mytilidae</taxon>
        <taxon>Mytilinae</taxon>
        <taxon>Mytilus</taxon>
    </lineage>
</organism>
<keyword evidence="6" id="KW-1185">Reference proteome</keyword>
<dbReference type="SUPFAM" id="SSF51161">
    <property type="entry name" value="Trimeric LpxA-like enzymes"/>
    <property type="match status" value="1"/>
</dbReference>
<dbReference type="EC" id="2.7.7.13" evidence="5"/>
<reference evidence="5" key="1">
    <citation type="submission" date="2018-11" db="EMBL/GenBank/DDBJ databases">
        <authorList>
            <person name="Alioto T."/>
            <person name="Alioto T."/>
        </authorList>
    </citation>
    <scope>NUCLEOTIDE SEQUENCE</scope>
</reference>
<dbReference type="Gene3D" id="2.160.10.10">
    <property type="entry name" value="Hexapeptide repeat proteins"/>
    <property type="match status" value="1"/>
</dbReference>
<feature type="domain" description="Nucleotidyl transferase" evidence="3">
    <location>
        <begin position="423"/>
        <end position="616"/>
    </location>
</feature>
<evidence type="ECO:0000313" key="5">
    <source>
        <dbReference type="EMBL" id="VDI17669.1"/>
    </source>
</evidence>